<feature type="repeat" description="TPR" evidence="1">
    <location>
        <begin position="12"/>
        <end position="45"/>
    </location>
</feature>
<accession>A0A139A2D4</accession>
<dbReference type="InterPro" id="IPR019734">
    <property type="entry name" value="TPR_rpt"/>
</dbReference>
<keyword evidence="3" id="KW-1185">Reference proteome</keyword>
<reference evidence="2 3" key="1">
    <citation type="journal article" date="2015" name="Genome Biol. Evol.">
        <title>Phylogenomic analyses indicate that early fungi evolved digesting cell walls of algal ancestors of land plants.</title>
        <authorList>
            <person name="Chang Y."/>
            <person name="Wang S."/>
            <person name="Sekimoto S."/>
            <person name="Aerts A.L."/>
            <person name="Choi C."/>
            <person name="Clum A."/>
            <person name="LaButti K.M."/>
            <person name="Lindquist E.A."/>
            <person name="Yee Ngan C."/>
            <person name="Ohm R.A."/>
            <person name="Salamov A.A."/>
            <person name="Grigoriev I.V."/>
            <person name="Spatafora J.W."/>
            <person name="Berbee M.L."/>
        </authorList>
    </citation>
    <scope>NUCLEOTIDE SEQUENCE [LARGE SCALE GENOMIC DNA]</scope>
    <source>
        <strain evidence="2 3">JEL478</strain>
    </source>
</reference>
<dbReference type="SUPFAM" id="SSF48452">
    <property type="entry name" value="TPR-like"/>
    <property type="match status" value="1"/>
</dbReference>
<evidence type="ECO:0000313" key="2">
    <source>
        <dbReference type="EMBL" id="KXS10950.1"/>
    </source>
</evidence>
<dbReference type="EMBL" id="KQ965811">
    <property type="protein sequence ID" value="KXS10950.1"/>
    <property type="molecule type" value="Genomic_DNA"/>
</dbReference>
<dbReference type="Proteomes" id="UP000070544">
    <property type="component" value="Unassembled WGS sequence"/>
</dbReference>
<gene>
    <name evidence="2" type="ORF">M427DRAFT_73408</name>
</gene>
<evidence type="ECO:0000256" key="1">
    <source>
        <dbReference type="PROSITE-ProRule" id="PRU00339"/>
    </source>
</evidence>
<dbReference type="AlphaFoldDB" id="A0A139A2D4"/>
<protein>
    <submittedName>
        <fullName evidence="2">Uncharacterized protein</fullName>
    </submittedName>
</protein>
<organism evidence="2 3">
    <name type="scientific">Gonapodya prolifera (strain JEL478)</name>
    <name type="common">Monoblepharis prolifera</name>
    <dbReference type="NCBI Taxonomy" id="1344416"/>
    <lineage>
        <taxon>Eukaryota</taxon>
        <taxon>Fungi</taxon>
        <taxon>Fungi incertae sedis</taxon>
        <taxon>Chytridiomycota</taxon>
        <taxon>Chytridiomycota incertae sedis</taxon>
        <taxon>Monoblepharidomycetes</taxon>
        <taxon>Monoblepharidales</taxon>
        <taxon>Gonapodyaceae</taxon>
        <taxon>Gonapodya</taxon>
    </lineage>
</organism>
<proteinExistence type="predicted"/>
<evidence type="ECO:0000313" key="3">
    <source>
        <dbReference type="Proteomes" id="UP000070544"/>
    </source>
</evidence>
<dbReference type="InterPro" id="IPR011990">
    <property type="entry name" value="TPR-like_helical_dom_sf"/>
</dbReference>
<keyword evidence="1" id="KW-0802">TPR repeat</keyword>
<dbReference type="PROSITE" id="PS50005">
    <property type="entry name" value="TPR"/>
    <property type="match status" value="1"/>
</dbReference>
<dbReference type="Gene3D" id="1.25.40.10">
    <property type="entry name" value="Tetratricopeptide repeat domain"/>
    <property type="match status" value="1"/>
</dbReference>
<sequence length="134" mass="14303">MEEAFQLLPEEHAVLNNLTHFYARVGRHEDALKLYEQNLHLNPTQRESYIGLAQLLHNLKASRVARDVLVMGANVGFDVIGVQAIVQCVAVRSGQRMNALARPCAALVEGGSLVAGAAAVVVAIVVVALAPVLA</sequence>
<name>A0A139A2D4_GONPJ</name>